<reference evidence="3 4" key="2">
    <citation type="submission" date="2020-05" db="EMBL/GenBank/DDBJ databases">
        <title>Draft genome sequence of Desulfovibrio sp. strainFSS-1.</title>
        <authorList>
            <person name="Shimoshige H."/>
            <person name="Kobayashi H."/>
            <person name="Maekawa T."/>
        </authorList>
    </citation>
    <scope>NUCLEOTIDE SEQUENCE [LARGE SCALE GENOMIC DNA]</scope>
    <source>
        <strain evidence="3 4">SIID29052-01</strain>
    </source>
</reference>
<proteinExistence type="predicted"/>
<feature type="region of interest" description="Disordered" evidence="1">
    <location>
        <begin position="274"/>
        <end position="294"/>
    </location>
</feature>
<dbReference type="PROSITE" id="PS50123">
    <property type="entry name" value="CHER"/>
    <property type="match status" value="1"/>
</dbReference>
<dbReference type="Pfam" id="PF01739">
    <property type="entry name" value="CheR"/>
    <property type="match status" value="1"/>
</dbReference>
<keyword evidence="3" id="KW-0489">Methyltransferase</keyword>
<evidence type="ECO:0000313" key="3">
    <source>
        <dbReference type="EMBL" id="GFK94217.1"/>
    </source>
</evidence>
<dbReference type="Pfam" id="PF03705">
    <property type="entry name" value="CheR_N"/>
    <property type="match status" value="1"/>
</dbReference>
<dbReference type="PANTHER" id="PTHR24422">
    <property type="entry name" value="CHEMOTAXIS PROTEIN METHYLTRANSFERASE"/>
    <property type="match status" value="1"/>
</dbReference>
<comment type="caution">
    <text evidence="3">The sequence shown here is derived from an EMBL/GenBank/DDBJ whole genome shotgun (WGS) entry which is preliminary data.</text>
</comment>
<sequence>MDQTAIENVEAGLFLEALHQRHGYDFRNYSRASMLRRLRRLAEKTGAPSLSAMIPSVLHDRAFLPEVVDALSVNVSEMFRDPGFFRVLREEVVPYLRTFPFVKIWHAGCSRGEEVYSLAIVLREEGFYERCTIFATDLNPVVLEQAKAGIFPVEAVRLHTANYQMAGGRAAFSDYYHASYGSVIMDSSLRQNVTFAPHNLATDGVFGEMHLVLCRNVLIYFDRTLQERVLALLADSLTHGGILALGGKESLGGQRARDTFAEFDRKWRVYKKVDPASAQAHRRAGPDGAPGEGA</sequence>
<dbReference type="EMBL" id="BLTE01000008">
    <property type="protein sequence ID" value="GFK94217.1"/>
    <property type="molecule type" value="Genomic_DNA"/>
</dbReference>
<dbReference type="InterPro" id="IPR029063">
    <property type="entry name" value="SAM-dependent_MTases_sf"/>
</dbReference>
<dbReference type="InterPro" id="IPR000780">
    <property type="entry name" value="CheR_MeTrfase"/>
</dbReference>
<dbReference type="InterPro" id="IPR022642">
    <property type="entry name" value="CheR_C"/>
</dbReference>
<dbReference type="Proteomes" id="UP000494245">
    <property type="component" value="Unassembled WGS sequence"/>
</dbReference>
<dbReference type="PANTHER" id="PTHR24422:SF8">
    <property type="entry name" value="CHEMOTAXIS PROTEIN"/>
    <property type="match status" value="1"/>
</dbReference>
<organism evidence="3 4">
    <name type="scientific">Fundidesulfovibrio magnetotacticus</name>
    <dbReference type="NCBI Taxonomy" id="2730080"/>
    <lineage>
        <taxon>Bacteria</taxon>
        <taxon>Pseudomonadati</taxon>
        <taxon>Thermodesulfobacteriota</taxon>
        <taxon>Desulfovibrionia</taxon>
        <taxon>Desulfovibrionales</taxon>
        <taxon>Desulfovibrionaceae</taxon>
        <taxon>Fundidesulfovibrio</taxon>
    </lineage>
</organism>
<dbReference type="GO" id="GO:0008983">
    <property type="term" value="F:protein-glutamate O-methyltransferase activity"/>
    <property type="evidence" value="ECO:0007669"/>
    <property type="project" value="UniProtKB-EC"/>
</dbReference>
<dbReference type="RefSeq" id="WP_173084072.1">
    <property type="nucleotide sequence ID" value="NZ_BLTE01000008.1"/>
</dbReference>
<dbReference type="PRINTS" id="PR00996">
    <property type="entry name" value="CHERMTFRASE"/>
</dbReference>
<dbReference type="SUPFAM" id="SSF53335">
    <property type="entry name" value="S-adenosyl-L-methionine-dependent methyltransferases"/>
    <property type="match status" value="1"/>
</dbReference>
<evidence type="ECO:0000256" key="1">
    <source>
        <dbReference type="SAM" id="MobiDB-lite"/>
    </source>
</evidence>
<dbReference type="EC" id="2.1.1.80" evidence="3"/>
<feature type="domain" description="CheR-type methyltransferase" evidence="2">
    <location>
        <begin position="1"/>
        <end position="260"/>
    </location>
</feature>
<protein>
    <submittedName>
        <fullName evidence="3">Chemotaxis protein methyltransferase</fullName>
        <ecNumber evidence="3">2.1.1.80</ecNumber>
    </submittedName>
</protein>
<gene>
    <name evidence="3" type="primary">cheR_1</name>
    <name evidence="3" type="ORF">NNJEOMEG_02057</name>
</gene>
<accession>A0A6V8LX38</accession>
<dbReference type="SMART" id="SM00138">
    <property type="entry name" value="MeTrc"/>
    <property type="match status" value="1"/>
</dbReference>
<keyword evidence="4" id="KW-1185">Reference proteome</keyword>
<dbReference type="GO" id="GO:0032259">
    <property type="term" value="P:methylation"/>
    <property type="evidence" value="ECO:0007669"/>
    <property type="project" value="UniProtKB-KW"/>
</dbReference>
<dbReference type="AlphaFoldDB" id="A0A6V8LX38"/>
<dbReference type="InterPro" id="IPR022641">
    <property type="entry name" value="CheR_N"/>
</dbReference>
<keyword evidence="3" id="KW-0808">Transferase</keyword>
<dbReference type="Gene3D" id="3.40.50.150">
    <property type="entry name" value="Vaccinia Virus protein VP39"/>
    <property type="match status" value="1"/>
</dbReference>
<dbReference type="SUPFAM" id="SSF47757">
    <property type="entry name" value="Chemotaxis receptor methyltransferase CheR, N-terminal domain"/>
    <property type="match status" value="1"/>
</dbReference>
<reference evidence="3 4" key="1">
    <citation type="submission" date="2020-04" db="EMBL/GenBank/DDBJ databases">
        <authorList>
            <consortium name="Desulfovibrio sp. FSS-1 genome sequencing consortium"/>
            <person name="Shimoshige H."/>
            <person name="Kobayashi H."/>
            <person name="Maekawa T."/>
        </authorList>
    </citation>
    <scope>NUCLEOTIDE SEQUENCE [LARGE SCALE GENOMIC DNA]</scope>
    <source>
        <strain evidence="3 4">SIID29052-01</strain>
    </source>
</reference>
<name>A0A6V8LX38_9BACT</name>
<evidence type="ECO:0000313" key="4">
    <source>
        <dbReference type="Proteomes" id="UP000494245"/>
    </source>
</evidence>
<dbReference type="InterPro" id="IPR050903">
    <property type="entry name" value="Bact_Chemotaxis_MeTrfase"/>
</dbReference>
<evidence type="ECO:0000259" key="2">
    <source>
        <dbReference type="PROSITE" id="PS50123"/>
    </source>
</evidence>